<dbReference type="InterPro" id="IPR009075">
    <property type="entry name" value="AcylCo_DH/oxidase_C"/>
</dbReference>
<dbReference type="STRING" id="1798664.A3C93_01125"/>
<organism evidence="11 12">
    <name type="scientific">Candidatus Lloydbacteria bacterium RIFCSPHIGHO2_02_FULL_54_17</name>
    <dbReference type="NCBI Taxonomy" id="1798664"/>
    <lineage>
        <taxon>Bacteria</taxon>
        <taxon>Candidatus Lloydiibacteriota</taxon>
    </lineage>
</organism>
<dbReference type="Gene3D" id="2.40.110.10">
    <property type="entry name" value="Butyryl-CoA Dehydrogenase, subunit A, domain 2"/>
    <property type="match status" value="1"/>
</dbReference>
<keyword evidence="4 7" id="KW-0274">FAD</keyword>
<comment type="similarity">
    <text evidence="2 7">Belongs to the acyl-CoA dehydrogenase family.</text>
</comment>
<accession>A0A1G2DD49</accession>
<evidence type="ECO:0008006" key="13">
    <source>
        <dbReference type="Google" id="ProtNLM"/>
    </source>
</evidence>
<keyword evidence="3 7" id="KW-0285">Flavoprotein</keyword>
<dbReference type="InterPro" id="IPR052033">
    <property type="entry name" value="Glutaryl-CoA_DH_mitochondrial"/>
</dbReference>
<dbReference type="GO" id="GO:0000062">
    <property type="term" value="F:fatty-acyl-CoA binding"/>
    <property type="evidence" value="ECO:0007669"/>
    <property type="project" value="TreeGrafter"/>
</dbReference>
<gene>
    <name evidence="11" type="ORF">A3C93_01125</name>
</gene>
<dbReference type="PANTHER" id="PTHR42807:SF1">
    <property type="entry name" value="GLUTARYL-COA DEHYDROGENASE, MITOCHONDRIAL"/>
    <property type="match status" value="1"/>
</dbReference>
<dbReference type="Pfam" id="PF02770">
    <property type="entry name" value="Acyl-CoA_dh_M"/>
    <property type="match status" value="1"/>
</dbReference>
<dbReference type="GO" id="GO:0046949">
    <property type="term" value="P:fatty-acyl-CoA biosynthetic process"/>
    <property type="evidence" value="ECO:0007669"/>
    <property type="project" value="TreeGrafter"/>
</dbReference>
<feature type="domain" description="Acyl-CoA dehydrogenase/oxidase N-terminal" evidence="10">
    <location>
        <begin position="2"/>
        <end position="110"/>
    </location>
</feature>
<keyword evidence="5" id="KW-0809">Transit peptide</keyword>
<evidence type="ECO:0000313" key="11">
    <source>
        <dbReference type="EMBL" id="OGZ11516.1"/>
    </source>
</evidence>
<dbReference type="InterPro" id="IPR006091">
    <property type="entry name" value="Acyl-CoA_Oxase/DH_mid-dom"/>
</dbReference>
<evidence type="ECO:0000256" key="7">
    <source>
        <dbReference type="RuleBase" id="RU362125"/>
    </source>
</evidence>
<dbReference type="Gene3D" id="1.20.140.10">
    <property type="entry name" value="Butyryl-CoA Dehydrogenase, subunit A, domain 3"/>
    <property type="match status" value="1"/>
</dbReference>
<evidence type="ECO:0000256" key="6">
    <source>
        <dbReference type="ARBA" id="ARBA00023002"/>
    </source>
</evidence>
<reference evidence="11 12" key="1">
    <citation type="journal article" date="2016" name="Nat. Commun.">
        <title>Thousands of microbial genomes shed light on interconnected biogeochemical processes in an aquifer system.</title>
        <authorList>
            <person name="Anantharaman K."/>
            <person name="Brown C.T."/>
            <person name="Hug L.A."/>
            <person name="Sharon I."/>
            <person name="Castelle C.J."/>
            <person name="Probst A.J."/>
            <person name="Thomas B.C."/>
            <person name="Singh A."/>
            <person name="Wilkins M.J."/>
            <person name="Karaoz U."/>
            <person name="Brodie E.L."/>
            <person name="Williams K.H."/>
            <person name="Hubbard S.S."/>
            <person name="Banfield J.F."/>
        </authorList>
    </citation>
    <scope>NUCLEOTIDE SEQUENCE [LARGE SCALE GENOMIC DNA]</scope>
</reference>
<evidence type="ECO:0000256" key="1">
    <source>
        <dbReference type="ARBA" id="ARBA00001974"/>
    </source>
</evidence>
<dbReference type="PANTHER" id="PTHR42807">
    <property type="entry name" value="GLUTARYL-COA DEHYDROGENASE, MITOCHONDRIAL"/>
    <property type="match status" value="1"/>
</dbReference>
<evidence type="ECO:0000256" key="3">
    <source>
        <dbReference type="ARBA" id="ARBA00022630"/>
    </source>
</evidence>
<protein>
    <recommendedName>
        <fullName evidence="13">Acyl-CoA dehydrogenase</fullName>
    </recommendedName>
</protein>
<sequence>MAESLRKYLCAHILPKAAEWDRKEKSVPISVLRELIAATGLTGVGFSGVYGGHEFPGMDYLMKGVIMREIEAVDSGLRSIFSVQNSLVMMPIYWYGTEEQKHEWLPKLATFTAVGAYGQTEPNAGSDPGSMTTRAIQDGDAYVLNGSKAWITNAPIAHIFVVWAKDADGRIGAYLVERNTPGFTVTRETKWSLRLSSTGHLAFADCRIPLANKLPGAKGLGSAFKCLNEARYGIAWGSVGALRSCIEEVVPYSTTRTQFGKPLAAHDTQRAKIAEAVADYNQLLLLVREVARTADREGSLVPIHHLVSMAKWQASEKALTHAERLMLILGGNHCTFDYHTARHARNLHVVWTYEGTGDIHRKLLAERITGYPAFPRD</sequence>
<dbReference type="AlphaFoldDB" id="A0A1G2DD49"/>
<name>A0A1G2DD49_9BACT</name>
<evidence type="ECO:0000256" key="2">
    <source>
        <dbReference type="ARBA" id="ARBA00009347"/>
    </source>
</evidence>
<keyword evidence="6 7" id="KW-0560">Oxidoreductase</keyword>
<proteinExistence type="inferred from homology"/>
<evidence type="ECO:0000259" key="9">
    <source>
        <dbReference type="Pfam" id="PF02770"/>
    </source>
</evidence>
<dbReference type="GO" id="GO:0050660">
    <property type="term" value="F:flavin adenine dinucleotide binding"/>
    <property type="evidence" value="ECO:0007669"/>
    <property type="project" value="InterPro"/>
</dbReference>
<evidence type="ECO:0000313" key="12">
    <source>
        <dbReference type="Proteomes" id="UP000178636"/>
    </source>
</evidence>
<dbReference type="Gene3D" id="1.10.540.10">
    <property type="entry name" value="Acyl-CoA dehydrogenase/oxidase, N-terminal domain"/>
    <property type="match status" value="1"/>
</dbReference>
<dbReference type="EMBL" id="MHLO01000033">
    <property type="protein sequence ID" value="OGZ11516.1"/>
    <property type="molecule type" value="Genomic_DNA"/>
</dbReference>
<dbReference type="Pfam" id="PF00441">
    <property type="entry name" value="Acyl-CoA_dh_1"/>
    <property type="match status" value="1"/>
</dbReference>
<dbReference type="GO" id="GO:0033539">
    <property type="term" value="P:fatty acid beta-oxidation using acyl-CoA dehydrogenase"/>
    <property type="evidence" value="ECO:0007669"/>
    <property type="project" value="TreeGrafter"/>
</dbReference>
<dbReference type="Proteomes" id="UP000178636">
    <property type="component" value="Unassembled WGS sequence"/>
</dbReference>
<evidence type="ECO:0000259" key="10">
    <source>
        <dbReference type="Pfam" id="PF02771"/>
    </source>
</evidence>
<comment type="cofactor">
    <cofactor evidence="1 7">
        <name>FAD</name>
        <dbReference type="ChEBI" id="CHEBI:57692"/>
    </cofactor>
</comment>
<dbReference type="InterPro" id="IPR009100">
    <property type="entry name" value="AcylCoA_DH/oxidase_NM_dom_sf"/>
</dbReference>
<dbReference type="InterPro" id="IPR013786">
    <property type="entry name" value="AcylCoA_DH/ox_N"/>
</dbReference>
<evidence type="ECO:0000259" key="8">
    <source>
        <dbReference type="Pfam" id="PF00441"/>
    </source>
</evidence>
<dbReference type="Pfam" id="PF02771">
    <property type="entry name" value="Acyl-CoA_dh_N"/>
    <property type="match status" value="1"/>
</dbReference>
<dbReference type="SUPFAM" id="SSF47203">
    <property type="entry name" value="Acyl-CoA dehydrogenase C-terminal domain-like"/>
    <property type="match status" value="1"/>
</dbReference>
<feature type="domain" description="Acyl-CoA dehydrogenase/oxidase C-terminal" evidence="8">
    <location>
        <begin position="218"/>
        <end position="368"/>
    </location>
</feature>
<dbReference type="InterPro" id="IPR036250">
    <property type="entry name" value="AcylCo_DH-like_C"/>
</dbReference>
<evidence type="ECO:0000256" key="5">
    <source>
        <dbReference type="ARBA" id="ARBA00022946"/>
    </source>
</evidence>
<dbReference type="GO" id="GO:0004361">
    <property type="term" value="F:glutaryl-CoA dehydrogenase activity"/>
    <property type="evidence" value="ECO:0007669"/>
    <property type="project" value="TreeGrafter"/>
</dbReference>
<comment type="caution">
    <text evidence="11">The sequence shown here is derived from an EMBL/GenBank/DDBJ whole genome shotgun (WGS) entry which is preliminary data.</text>
</comment>
<dbReference type="SUPFAM" id="SSF56645">
    <property type="entry name" value="Acyl-CoA dehydrogenase NM domain-like"/>
    <property type="match status" value="1"/>
</dbReference>
<dbReference type="InterPro" id="IPR037069">
    <property type="entry name" value="AcylCoA_DH/ox_N_sf"/>
</dbReference>
<feature type="domain" description="Acyl-CoA oxidase/dehydrogenase middle" evidence="9">
    <location>
        <begin position="116"/>
        <end position="206"/>
    </location>
</feature>
<dbReference type="InterPro" id="IPR046373">
    <property type="entry name" value="Acyl-CoA_Oxase/DH_mid-dom_sf"/>
</dbReference>
<evidence type="ECO:0000256" key="4">
    <source>
        <dbReference type="ARBA" id="ARBA00022827"/>
    </source>
</evidence>